<keyword evidence="2 6" id="KW-0479">Metal-binding</keyword>
<keyword evidence="1 6" id="KW-0004">4Fe-4S</keyword>
<name>A0ABV4TQ46_9GAMM</name>
<organism evidence="8 9">
    <name type="scientific">Thiohalorhabdus methylotrophus</name>
    <dbReference type="NCBI Taxonomy" id="3242694"/>
    <lineage>
        <taxon>Bacteria</taxon>
        <taxon>Pseudomonadati</taxon>
        <taxon>Pseudomonadota</taxon>
        <taxon>Gammaproteobacteria</taxon>
        <taxon>Thiohalorhabdales</taxon>
        <taxon>Thiohalorhabdaceae</taxon>
        <taxon>Thiohalorhabdus</taxon>
    </lineage>
</organism>
<dbReference type="NCBIfam" id="NF008434">
    <property type="entry name" value="PRK11274.1"/>
    <property type="match status" value="1"/>
</dbReference>
<dbReference type="InterPro" id="IPR004017">
    <property type="entry name" value="Cys_rich_dom"/>
</dbReference>
<keyword evidence="5 6" id="KW-0411">Iron-sulfur</keyword>
<sequence>MQTNILEELQETVEGAEAERILRNCVHCGFCNATCPTYQLLGDELDGPRGRIYLMKDMLEGGEVSKRTQRHLDRCLTCRNCETTCPSGVEYGKLVDIGREMVEQRVKRPWHERLFRGVLRRVLPEPGRFGPLLHTGQAVRPLLPAALKAKVPERVEAPAWPEPRHARRMLVLEGCVQPALSPQINARAARVLDRLGISLVTAAGAGCCGAVDQHLGAPDTAADRMRANIDAWWPHVEAGAEAVVMTASGCGALVREYAYHLRDDPEYAERAARISALTRDLGEILADEDLTPLQPAGPGRIAFQCPCTLQHAQGLNGVVEGVLRRLGVELAPVDEPHLCCGSAGTYSILQPELAGSLRARKLATLTAGDPEAILTANIGCLHHLAAGSDRPVRHWVEWVDAALDGN</sequence>
<comment type="catalytic activity">
    <reaction evidence="6">
        <text>glycolate + A = glyoxylate + AH2</text>
        <dbReference type="Rhea" id="RHEA:21264"/>
        <dbReference type="ChEBI" id="CHEBI:13193"/>
        <dbReference type="ChEBI" id="CHEBI:17499"/>
        <dbReference type="ChEBI" id="CHEBI:29805"/>
        <dbReference type="ChEBI" id="CHEBI:36655"/>
        <dbReference type="EC" id="1.1.99.14"/>
    </reaction>
</comment>
<evidence type="ECO:0000259" key="7">
    <source>
        <dbReference type="PROSITE" id="PS51379"/>
    </source>
</evidence>
<dbReference type="RefSeq" id="WP_373654249.1">
    <property type="nucleotide sequence ID" value="NZ_JBGUAW010000001.1"/>
</dbReference>
<evidence type="ECO:0000313" key="9">
    <source>
        <dbReference type="Proteomes" id="UP001575181"/>
    </source>
</evidence>
<dbReference type="InterPro" id="IPR009051">
    <property type="entry name" value="Helical_ferredxn"/>
</dbReference>
<keyword evidence="4 6" id="KW-0408">Iron</keyword>
<dbReference type="SUPFAM" id="SSF54862">
    <property type="entry name" value="4Fe-4S ferredoxins"/>
    <property type="match status" value="1"/>
</dbReference>
<keyword evidence="9" id="KW-1185">Reference proteome</keyword>
<keyword evidence="6" id="KW-0249">Electron transport</keyword>
<accession>A0ABV4TQ46</accession>
<dbReference type="Pfam" id="PF13183">
    <property type="entry name" value="Fer4_8"/>
    <property type="match status" value="1"/>
</dbReference>
<dbReference type="PANTHER" id="PTHR32479:SF17">
    <property type="entry name" value="GLYCOLATE OXIDASE IRON-SULFUR SUBUNIT"/>
    <property type="match status" value="1"/>
</dbReference>
<evidence type="ECO:0000256" key="3">
    <source>
        <dbReference type="ARBA" id="ARBA00022737"/>
    </source>
</evidence>
<keyword evidence="8" id="KW-0560">Oxidoreductase</keyword>
<comment type="caution">
    <text evidence="8">The sequence shown here is derived from an EMBL/GenBank/DDBJ whole genome shotgun (WGS) entry which is preliminary data.</text>
</comment>
<dbReference type="InterPro" id="IPR012257">
    <property type="entry name" value="Glc_ox_4Fe-4S"/>
</dbReference>
<dbReference type="Gene3D" id="1.10.1060.10">
    <property type="entry name" value="Alpha-helical ferredoxin"/>
    <property type="match status" value="1"/>
</dbReference>
<evidence type="ECO:0000256" key="6">
    <source>
        <dbReference type="PIRNR" id="PIRNR000139"/>
    </source>
</evidence>
<evidence type="ECO:0000313" key="8">
    <source>
        <dbReference type="EMBL" id="MFA9459464.1"/>
    </source>
</evidence>
<dbReference type="PANTHER" id="PTHR32479">
    <property type="entry name" value="GLYCOLATE OXIDASE IRON-SULFUR SUBUNIT"/>
    <property type="match status" value="1"/>
</dbReference>
<evidence type="ECO:0000256" key="1">
    <source>
        <dbReference type="ARBA" id="ARBA00022485"/>
    </source>
</evidence>
<reference evidence="8 9" key="1">
    <citation type="submission" date="2024-08" db="EMBL/GenBank/DDBJ databases">
        <title>Whole-genome sequencing of halo(alkali)philic microorganisms from hypersaline lakes.</title>
        <authorList>
            <person name="Sorokin D.Y."/>
            <person name="Merkel A.Y."/>
            <person name="Messina E."/>
            <person name="Yakimov M."/>
        </authorList>
    </citation>
    <scope>NUCLEOTIDE SEQUENCE [LARGE SCALE GENOMIC DNA]</scope>
    <source>
        <strain evidence="8 9">Cl-TMA</strain>
    </source>
</reference>
<dbReference type="InterPro" id="IPR017896">
    <property type="entry name" value="4Fe4S_Fe-S-bd"/>
</dbReference>
<keyword evidence="6" id="KW-0813">Transport</keyword>
<dbReference type="Proteomes" id="UP001575181">
    <property type="component" value="Unassembled WGS sequence"/>
</dbReference>
<comment type="cofactor">
    <cofactor evidence="6">
        <name>[4Fe-4S] cluster</name>
        <dbReference type="ChEBI" id="CHEBI:49883"/>
    </cofactor>
    <text evidence="6">Binds 2 [4Fe-4S] clusters.</text>
</comment>
<gene>
    <name evidence="8" type="primary">glcF</name>
    <name evidence="8" type="ORF">ACERLL_01320</name>
</gene>
<dbReference type="EC" id="1.1.99.14" evidence="6"/>
<evidence type="ECO:0000256" key="5">
    <source>
        <dbReference type="ARBA" id="ARBA00023014"/>
    </source>
</evidence>
<dbReference type="InterPro" id="IPR017900">
    <property type="entry name" value="4Fe4S_Fe_S_CS"/>
</dbReference>
<feature type="domain" description="4Fe-4S ferredoxin-type" evidence="7">
    <location>
        <begin position="16"/>
        <end position="47"/>
    </location>
</feature>
<dbReference type="PIRSF" id="PIRSF000139">
    <property type="entry name" value="Glc_ox_4Fe-4S"/>
    <property type="match status" value="1"/>
</dbReference>
<comment type="function">
    <text evidence="6">Component of a complex that catalyzes the oxidation of glycolate to glyoxylate.</text>
</comment>
<protein>
    <recommendedName>
        <fullName evidence="6">Glycolate oxidase iron-sulfur subunit</fullName>
        <ecNumber evidence="6">1.1.99.14</ecNumber>
    </recommendedName>
</protein>
<dbReference type="EMBL" id="JBGUAW010000001">
    <property type="protein sequence ID" value="MFA9459464.1"/>
    <property type="molecule type" value="Genomic_DNA"/>
</dbReference>
<evidence type="ECO:0000256" key="2">
    <source>
        <dbReference type="ARBA" id="ARBA00022723"/>
    </source>
</evidence>
<feature type="domain" description="4Fe-4S ferredoxin-type" evidence="7">
    <location>
        <begin position="66"/>
        <end position="89"/>
    </location>
</feature>
<proteinExistence type="predicted"/>
<dbReference type="PROSITE" id="PS51379">
    <property type="entry name" value="4FE4S_FER_2"/>
    <property type="match status" value="2"/>
</dbReference>
<dbReference type="Pfam" id="PF02754">
    <property type="entry name" value="CCG"/>
    <property type="match status" value="2"/>
</dbReference>
<comment type="catalytic activity">
    <reaction evidence="6">
        <text>(R)-lactate + A = pyruvate + AH2</text>
        <dbReference type="Rhea" id="RHEA:15089"/>
        <dbReference type="ChEBI" id="CHEBI:13193"/>
        <dbReference type="ChEBI" id="CHEBI:15361"/>
        <dbReference type="ChEBI" id="CHEBI:16004"/>
        <dbReference type="ChEBI" id="CHEBI:17499"/>
    </reaction>
</comment>
<dbReference type="PROSITE" id="PS00198">
    <property type="entry name" value="4FE4S_FER_1"/>
    <property type="match status" value="1"/>
</dbReference>
<evidence type="ECO:0000256" key="4">
    <source>
        <dbReference type="ARBA" id="ARBA00023004"/>
    </source>
</evidence>
<dbReference type="GO" id="GO:0019154">
    <property type="term" value="F:glycolate dehydrogenase activity"/>
    <property type="evidence" value="ECO:0007669"/>
    <property type="project" value="UniProtKB-EC"/>
</dbReference>
<keyword evidence="3" id="KW-0677">Repeat</keyword>